<dbReference type="WBParaSite" id="SRAE_1000123900.1">
    <property type="protein sequence ID" value="SRAE_1000123900.1"/>
    <property type="gene ID" value="WBGene00257843"/>
</dbReference>
<reference evidence="2" key="2">
    <citation type="submission" date="2014-09" db="EMBL/GenBank/DDBJ databases">
        <authorList>
            <person name="Aslett A.Martin."/>
        </authorList>
    </citation>
    <scope>NUCLEOTIDE SEQUENCE</scope>
    <source>
        <strain evidence="2">ED321 Heterogonic</strain>
    </source>
</reference>
<reference evidence="4" key="3">
    <citation type="submission" date="2020-12" db="UniProtKB">
        <authorList>
            <consortium name="WormBaseParasite"/>
        </authorList>
    </citation>
    <scope>IDENTIFICATION</scope>
</reference>
<keyword evidence="3" id="KW-1185">Reference proteome</keyword>
<dbReference type="Pfam" id="PF24488">
    <property type="entry name" value="DUF7584"/>
    <property type="match status" value="1"/>
</dbReference>
<proteinExistence type="predicted"/>
<dbReference type="AlphaFoldDB" id="A0A090MVL0"/>
<organism evidence="2">
    <name type="scientific">Strongyloides ratti</name>
    <name type="common">Parasitic roundworm</name>
    <dbReference type="NCBI Taxonomy" id="34506"/>
    <lineage>
        <taxon>Eukaryota</taxon>
        <taxon>Metazoa</taxon>
        <taxon>Ecdysozoa</taxon>
        <taxon>Nematoda</taxon>
        <taxon>Chromadorea</taxon>
        <taxon>Rhabditida</taxon>
        <taxon>Tylenchina</taxon>
        <taxon>Panagrolaimomorpha</taxon>
        <taxon>Strongyloidoidea</taxon>
        <taxon>Strongyloididae</taxon>
        <taxon>Strongyloides</taxon>
    </lineage>
</organism>
<feature type="domain" description="DUF7584" evidence="1">
    <location>
        <begin position="9"/>
        <end position="109"/>
    </location>
</feature>
<dbReference type="RefSeq" id="XP_024502175.1">
    <property type="nucleotide sequence ID" value="XM_024648170.1"/>
</dbReference>
<accession>A0A090MVL0</accession>
<name>A0A090MVL0_STRRB</name>
<reference evidence="3" key="1">
    <citation type="submission" date="2014-09" db="EMBL/GenBank/DDBJ databases">
        <authorList>
            <person name="Martin A.A."/>
        </authorList>
    </citation>
    <scope>NUCLEOTIDE SEQUENCE</scope>
    <source>
        <strain evidence="3">ED321</strain>
    </source>
</reference>
<gene>
    <name evidence="2 4 5" type="ORF">SRAE_1000123900</name>
</gene>
<dbReference type="GeneID" id="36375338"/>
<dbReference type="InterPro" id="IPR056006">
    <property type="entry name" value="DUF7584"/>
</dbReference>
<dbReference type="CTD" id="36375338"/>
<evidence type="ECO:0000313" key="3">
    <source>
        <dbReference type="Proteomes" id="UP000035682"/>
    </source>
</evidence>
<sequence>MIFRAVNDKPEMVIKGYNSTSLSLNNMEINAIKSDYLKKHLAIQLLLTDQSNFQDFYKDEKILINNVILKNDVVKEVPNSNKITKDSFSLNGYGLSKFSYNFGYNKKTINLNELNANGVAKHGLIRSGSYVFTSNVEEFNTSLNCTYKTPNGEATFIHSFYIRIKQVLKYMKMEKNIQM</sequence>
<dbReference type="WormBase" id="SRAE_1000123900">
    <property type="protein sequence ID" value="SRP03036"/>
    <property type="gene ID" value="WBGene00257843"/>
</dbReference>
<protein>
    <recommendedName>
        <fullName evidence="1">DUF7584 domain-containing protein</fullName>
    </recommendedName>
</protein>
<evidence type="ECO:0000313" key="4">
    <source>
        <dbReference type="WBParaSite" id="SRAE_1000123900.1"/>
    </source>
</evidence>
<dbReference type="Proteomes" id="UP000035682">
    <property type="component" value="Unplaced"/>
</dbReference>
<evidence type="ECO:0000313" key="5">
    <source>
        <dbReference type="WormBase" id="SRAE_1000123900"/>
    </source>
</evidence>
<evidence type="ECO:0000313" key="2">
    <source>
        <dbReference type="EMBL" id="CEF62973.1"/>
    </source>
</evidence>
<evidence type="ECO:0000259" key="1">
    <source>
        <dbReference type="Pfam" id="PF24488"/>
    </source>
</evidence>
<dbReference type="STRING" id="34506.A0A090MVL0"/>
<dbReference type="EMBL" id="LN609528">
    <property type="protein sequence ID" value="CEF62973.1"/>
    <property type="molecule type" value="Genomic_DNA"/>
</dbReference>